<evidence type="ECO:0000313" key="3">
    <source>
        <dbReference type="Proteomes" id="UP000654257"/>
    </source>
</evidence>
<organism evidence="2 3">
    <name type="scientific">Rhodococcoides trifolii</name>
    <dbReference type="NCBI Taxonomy" id="908250"/>
    <lineage>
        <taxon>Bacteria</taxon>
        <taxon>Bacillati</taxon>
        <taxon>Actinomycetota</taxon>
        <taxon>Actinomycetes</taxon>
        <taxon>Mycobacteriales</taxon>
        <taxon>Nocardiaceae</taxon>
        <taxon>Rhodococcoides</taxon>
    </lineage>
</organism>
<feature type="transmembrane region" description="Helical" evidence="1">
    <location>
        <begin position="266"/>
        <end position="287"/>
    </location>
</feature>
<reference evidence="2" key="2">
    <citation type="submission" date="2020-09" db="EMBL/GenBank/DDBJ databases">
        <authorList>
            <person name="Sun Q."/>
            <person name="Sedlacek I."/>
        </authorList>
    </citation>
    <scope>NUCLEOTIDE SEQUENCE</scope>
    <source>
        <strain evidence="2">CCM 7905</strain>
    </source>
</reference>
<dbReference type="Proteomes" id="UP000654257">
    <property type="component" value="Unassembled WGS sequence"/>
</dbReference>
<keyword evidence="3" id="KW-1185">Reference proteome</keyword>
<comment type="caution">
    <text evidence="2">The sequence shown here is derived from an EMBL/GenBank/DDBJ whole genome shotgun (WGS) entry which is preliminary data.</text>
</comment>
<feature type="transmembrane region" description="Helical" evidence="1">
    <location>
        <begin position="355"/>
        <end position="380"/>
    </location>
</feature>
<accession>A0A917G3W2</accession>
<feature type="transmembrane region" description="Helical" evidence="1">
    <location>
        <begin position="218"/>
        <end position="235"/>
    </location>
</feature>
<feature type="transmembrane region" description="Helical" evidence="1">
    <location>
        <begin position="241"/>
        <end position="259"/>
    </location>
</feature>
<evidence type="ECO:0000256" key="1">
    <source>
        <dbReference type="SAM" id="Phobius"/>
    </source>
</evidence>
<evidence type="ECO:0008006" key="4">
    <source>
        <dbReference type="Google" id="ProtNLM"/>
    </source>
</evidence>
<name>A0A917G3W2_9NOCA</name>
<feature type="transmembrane region" description="Helical" evidence="1">
    <location>
        <begin position="194"/>
        <end position="211"/>
    </location>
</feature>
<evidence type="ECO:0000313" key="2">
    <source>
        <dbReference type="EMBL" id="GGG21827.1"/>
    </source>
</evidence>
<feature type="transmembrane region" description="Helical" evidence="1">
    <location>
        <begin position="55"/>
        <end position="79"/>
    </location>
</feature>
<sequence length="451" mass="48611">MDQVFDGLTTVGVLGAGLTGMFVLVYVVSRRFAVGLAVVSFMAVSNWDIPIWPTLVYVGGLSVTVPDVFTAVFVLSALVRSPNVLSRLFSAYSLLLALLVLMLSYSLVVGISQFGLGTAVNEARAWISILGVSFWILTYPCAQQDLRAQFEKFLTLTGFGVAIVAVVHIGMYGLGNASSGVLNDNGITAIGGRPITAVQAMFISVAALLALSKWSRGLGNWHLGLFCVFGVFVLITQHRSVWVATLAGVVVIIGSIPVVRLVVLAWWACAIALVSYVAASLGGLVTIGSDLTASAQNSNTYNGRLYDWSVLIDRSIIQGIDTIMLGAPFGSGWNRIRPDGILLTYIPHNWYISSYLRVGVVGLVAFVAVLLIALVYTFIAARSRQEEVAIPLAILVYGWAYNVQWYLVPVLVFYLASAVMGKTSRVDRDAVIGGETGRLLRSSEHRYASQR</sequence>
<gene>
    <name evidence="2" type="ORF">GCM10007304_39580</name>
</gene>
<protein>
    <recommendedName>
        <fullName evidence="4">O-antigen ligase domain-containing protein</fullName>
    </recommendedName>
</protein>
<keyword evidence="1" id="KW-0812">Transmembrane</keyword>
<feature type="transmembrane region" description="Helical" evidence="1">
    <location>
        <begin position="91"/>
        <end position="111"/>
    </location>
</feature>
<feature type="transmembrane region" description="Helical" evidence="1">
    <location>
        <begin position="392"/>
        <end position="416"/>
    </location>
</feature>
<feature type="transmembrane region" description="Helical" evidence="1">
    <location>
        <begin position="32"/>
        <end position="49"/>
    </location>
</feature>
<proteinExistence type="predicted"/>
<dbReference type="AlphaFoldDB" id="A0A917G3W2"/>
<reference evidence="2" key="1">
    <citation type="journal article" date="2014" name="Int. J. Syst. Evol. Microbiol.">
        <title>Complete genome sequence of Corynebacterium casei LMG S-19264T (=DSM 44701T), isolated from a smear-ripened cheese.</title>
        <authorList>
            <consortium name="US DOE Joint Genome Institute (JGI-PGF)"/>
            <person name="Walter F."/>
            <person name="Albersmeier A."/>
            <person name="Kalinowski J."/>
            <person name="Ruckert C."/>
        </authorList>
    </citation>
    <scope>NUCLEOTIDE SEQUENCE</scope>
    <source>
        <strain evidence="2">CCM 7905</strain>
    </source>
</reference>
<dbReference type="EMBL" id="BMCU01000004">
    <property type="protein sequence ID" value="GGG21827.1"/>
    <property type="molecule type" value="Genomic_DNA"/>
</dbReference>
<feature type="transmembrane region" description="Helical" evidence="1">
    <location>
        <begin position="153"/>
        <end position="174"/>
    </location>
</feature>
<feature type="transmembrane region" description="Helical" evidence="1">
    <location>
        <begin position="123"/>
        <end position="141"/>
    </location>
</feature>
<dbReference type="RefSeq" id="WP_188546601.1">
    <property type="nucleotide sequence ID" value="NZ_BMCU01000004.1"/>
</dbReference>
<feature type="transmembrane region" description="Helical" evidence="1">
    <location>
        <begin position="6"/>
        <end position="27"/>
    </location>
</feature>
<keyword evidence="1" id="KW-0472">Membrane</keyword>
<keyword evidence="1" id="KW-1133">Transmembrane helix</keyword>